<evidence type="ECO:0000313" key="1">
    <source>
        <dbReference type="EMBL" id="KAG0424915.1"/>
    </source>
</evidence>
<protein>
    <submittedName>
        <fullName evidence="1">Uncharacterized protein</fullName>
    </submittedName>
</protein>
<gene>
    <name evidence="1" type="ORF">HPB47_027883</name>
</gene>
<organism evidence="1 2">
    <name type="scientific">Ixodes persulcatus</name>
    <name type="common">Taiga tick</name>
    <dbReference type="NCBI Taxonomy" id="34615"/>
    <lineage>
        <taxon>Eukaryota</taxon>
        <taxon>Metazoa</taxon>
        <taxon>Ecdysozoa</taxon>
        <taxon>Arthropoda</taxon>
        <taxon>Chelicerata</taxon>
        <taxon>Arachnida</taxon>
        <taxon>Acari</taxon>
        <taxon>Parasitiformes</taxon>
        <taxon>Ixodida</taxon>
        <taxon>Ixodoidea</taxon>
        <taxon>Ixodidae</taxon>
        <taxon>Ixodinae</taxon>
        <taxon>Ixodes</taxon>
    </lineage>
</organism>
<dbReference type="EMBL" id="JABSTQ010009918">
    <property type="protein sequence ID" value="KAG0424915.1"/>
    <property type="molecule type" value="Genomic_DNA"/>
</dbReference>
<accession>A0AC60PUR8</accession>
<keyword evidence="2" id="KW-1185">Reference proteome</keyword>
<evidence type="ECO:0000313" key="2">
    <source>
        <dbReference type="Proteomes" id="UP000805193"/>
    </source>
</evidence>
<sequence length="85" mass="9783">MDYVNMDMRLSLTRGQERGSPIKQLCREIQLVREDEQLVHLEIKPEHLRSGNRTRDSGVGAELNLGVVGSMENAFQTYVDPERLR</sequence>
<dbReference type="Proteomes" id="UP000805193">
    <property type="component" value="Unassembled WGS sequence"/>
</dbReference>
<comment type="caution">
    <text evidence="1">The sequence shown here is derived from an EMBL/GenBank/DDBJ whole genome shotgun (WGS) entry which is preliminary data.</text>
</comment>
<reference evidence="1 2" key="1">
    <citation type="journal article" date="2020" name="Cell">
        <title>Large-Scale Comparative Analyses of Tick Genomes Elucidate Their Genetic Diversity and Vector Capacities.</title>
        <authorList>
            <consortium name="Tick Genome and Microbiome Consortium (TIGMIC)"/>
            <person name="Jia N."/>
            <person name="Wang J."/>
            <person name="Shi W."/>
            <person name="Du L."/>
            <person name="Sun Y."/>
            <person name="Zhan W."/>
            <person name="Jiang J.F."/>
            <person name="Wang Q."/>
            <person name="Zhang B."/>
            <person name="Ji P."/>
            <person name="Bell-Sakyi L."/>
            <person name="Cui X.M."/>
            <person name="Yuan T.T."/>
            <person name="Jiang B.G."/>
            <person name="Yang W.F."/>
            <person name="Lam T.T."/>
            <person name="Chang Q.C."/>
            <person name="Ding S.J."/>
            <person name="Wang X.J."/>
            <person name="Zhu J.G."/>
            <person name="Ruan X.D."/>
            <person name="Zhao L."/>
            <person name="Wei J.T."/>
            <person name="Ye R.Z."/>
            <person name="Que T.C."/>
            <person name="Du C.H."/>
            <person name="Zhou Y.H."/>
            <person name="Cheng J.X."/>
            <person name="Dai P.F."/>
            <person name="Guo W.B."/>
            <person name="Han X.H."/>
            <person name="Huang E.J."/>
            <person name="Li L.F."/>
            <person name="Wei W."/>
            <person name="Gao Y.C."/>
            <person name="Liu J.Z."/>
            <person name="Shao H.Z."/>
            <person name="Wang X."/>
            <person name="Wang C.C."/>
            <person name="Yang T.C."/>
            <person name="Huo Q.B."/>
            <person name="Li W."/>
            <person name="Chen H.Y."/>
            <person name="Chen S.E."/>
            <person name="Zhou L.G."/>
            <person name="Ni X.B."/>
            <person name="Tian J.H."/>
            <person name="Sheng Y."/>
            <person name="Liu T."/>
            <person name="Pan Y.S."/>
            <person name="Xia L.Y."/>
            <person name="Li J."/>
            <person name="Zhao F."/>
            <person name="Cao W.C."/>
        </authorList>
    </citation>
    <scope>NUCLEOTIDE SEQUENCE [LARGE SCALE GENOMIC DNA]</scope>
    <source>
        <strain evidence="1">Iper-2018</strain>
    </source>
</reference>
<proteinExistence type="predicted"/>
<name>A0AC60PUR8_IXOPE</name>